<dbReference type="GO" id="GO:0008444">
    <property type="term" value="F:CDP-diacylglycerol-glycerol-3-phosphate 3-phosphatidyltransferase activity"/>
    <property type="evidence" value="ECO:0007669"/>
    <property type="project" value="UniProtKB-EC"/>
</dbReference>
<evidence type="ECO:0000256" key="12">
    <source>
        <dbReference type="ARBA" id="ARBA00023136"/>
    </source>
</evidence>
<feature type="transmembrane region" description="Helical" evidence="18">
    <location>
        <begin position="122"/>
        <end position="141"/>
    </location>
</feature>
<dbReference type="Proteomes" id="UP000653127">
    <property type="component" value="Unassembled WGS sequence"/>
</dbReference>
<feature type="transmembrane region" description="Helical" evidence="18">
    <location>
        <begin position="88"/>
        <end position="110"/>
    </location>
</feature>
<dbReference type="GO" id="GO:0046474">
    <property type="term" value="P:glycerophospholipid biosynthetic process"/>
    <property type="evidence" value="ECO:0007669"/>
    <property type="project" value="TreeGrafter"/>
</dbReference>
<accession>A0A926E0Z3</accession>
<reference evidence="19" key="1">
    <citation type="submission" date="2020-08" db="EMBL/GenBank/DDBJ databases">
        <title>Genome public.</title>
        <authorList>
            <person name="Liu C."/>
            <person name="Sun Q."/>
        </authorList>
    </citation>
    <scope>NUCLEOTIDE SEQUENCE</scope>
    <source>
        <strain evidence="19">NSJ-31</strain>
    </source>
</reference>
<proteinExistence type="inferred from homology"/>
<sequence length="180" mass="20592">MNLPNLLSIFRIVLIPVFSYVYLTAQEQPWFYIAALILLVSGLTDLLDGLIARKFNLVTQLGKILDPLADKLTQAAACIVLGIRNPGFWLILALFIVKELLMLAAGVKLYRRDHRLDGARWFGKLYTVVFYVIMLMIVAFPNLESTWVFGLLLVMAAFMLFAFVMYIPVFLRLNRRDDSK</sequence>
<dbReference type="PANTHER" id="PTHR14269:SF62">
    <property type="entry name" value="CDP-DIACYLGLYCEROL--GLYCEROL-3-PHOSPHATE 3-PHOSPHATIDYLTRANSFERASE 1, CHLOROPLASTIC"/>
    <property type="match status" value="1"/>
</dbReference>
<keyword evidence="13" id="KW-0594">Phospholipid biosynthesis</keyword>
<dbReference type="EMBL" id="JACRST010000013">
    <property type="protein sequence ID" value="MBC8547064.1"/>
    <property type="molecule type" value="Genomic_DNA"/>
</dbReference>
<comment type="pathway">
    <text evidence="3">Phospholipid metabolism; phosphatidylglycerol biosynthesis; phosphatidylglycerol from CDP-diacylglycerol: step 1/2.</text>
</comment>
<evidence type="ECO:0000256" key="3">
    <source>
        <dbReference type="ARBA" id="ARBA00005042"/>
    </source>
</evidence>
<comment type="function">
    <text evidence="1">This protein catalyzes the committed step to the synthesis of the acidic phospholipids.</text>
</comment>
<evidence type="ECO:0000256" key="14">
    <source>
        <dbReference type="ARBA" id="ARBA00023264"/>
    </source>
</evidence>
<keyword evidence="11" id="KW-0443">Lipid metabolism</keyword>
<dbReference type="RefSeq" id="WP_249283138.1">
    <property type="nucleotide sequence ID" value="NZ_JACRST010000013.1"/>
</dbReference>
<evidence type="ECO:0000256" key="5">
    <source>
        <dbReference type="ARBA" id="ARBA00013170"/>
    </source>
</evidence>
<dbReference type="PROSITE" id="PS00379">
    <property type="entry name" value="CDP_ALCOHOL_P_TRANSF"/>
    <property type="match status" value="1"/>
</dbReference>
<protein>
    <recommendedName>
        <fullName evidence="6">CDP-diacylglycerol--glycerol-3-phosphate 3-phosphatidyltransferase</fullName>
        <ecNumber evidence="5">2.7.8.5</ecNumber>
    </recommendedName>
    <alternativeName>
        <fullName evidence="15">Phosphatidylglycerophosphate synthase</fullName>
    </alternativeName>
</protein>
<comment type="subcellular location">
    <subcellularLocation>
        <location evidence="2">Membrane</location>
        <topology evidence="2">Multi-pass membrane protein</topology>
    </subcellularLocation>
</comment>
<keyword evidence="8 17" id="KW-0808">Transferase</keyword>
<dbReference type="AlphaFoldDB" id="A0A926E0Z3"/>
<dbReference type="InterPro" id="IPR004570">
    <property type="entry name" value="Phosphatidylglycerol_P_synth"/>
</dbReference>
<feature type="transmembrane region" description="Helical" evidence="18">
    <location>
        <begin position="30"/>
        <end position="52"/>
    </location>
</feature>
<evidence type="ECO:0000256" key="9">
    <source>
        <dbReference type="ARBA" id="ARBA00022692"/>
    </source>
</evidence>
<keyword evidence="20" id="KW-1185">Reference proteome</keyword>
<dbReference type="InterPro" id="IPR048254">
    <property type="entry name" value="CDP_ALCOHOL_P_TRANSF_CS"/>
</dbReference>
<evidence type="ECO:0000256" key="2">
    <source>
        <dbReference type="ARBA" id="ARBA00004141"/>
    </source>
</evidence>
<feature type="transmembrane region" description="Helical" evidence="18">
    <location>
        <begin position="6"/>
        <end position="23"/>
    </location>
</feature>
<feature type="transmembrane region" description="Helical" evidence="18">
    <location>
        <begin position="147"/>
        <end position="171"/>
    </location>
</feature>
<dbReference type="PANTHER" id="PTHR14269">
    <property type="entry name" value="CDP-DIACYLGLYCEROL--GLYCEROL-3-PHOSPHATE 3-PHOSPHATIDYLTRANSFERASE-RELATED"/>
    <property type="match status" value="1"/>
</dbReference>
<dbReference type="Gene3D" id="1.20.120.1760">
    <property type="match status" value="1"/>
</dbReference>
<evidence type="ECO:0000313" key="19">
    <source>
        <dbReference type="EMBL" id="MBC8547064.1"/>
    </source>
</evidence>
<evidence type="ECO:0000256" key="13">
    <source>
        <dbReference type="ARBA" id="ARBA00023209"/>
    </source>
</evidence>
<dbReference type="Pfam" id="PF01066">
    <property type="entry name" value="CDP-OH_P_transf"/>
    <property type="match status" value="1"/>
</dbReference>
<gene>
    <name evidence="19" type="ORF">H8711_08990</name>
</gene>
<evidence type="ECO:0000256" key="15">
    <source>
        <dbReference type="ARBA" id="ARBA00033018"/>
    </source>
</evidence>
<evidence type="ECO:0000256" key="1">
    <source>
        <dbReference type="ARBA" id="ARBA00003973"/>
    </source>
</evidence>
<evidence type="ECO:0000256" key="4">
    <source>
        <dbReference type="ARBA" id="ARBA00010441"/>
    </source>
</evidence>
<keyword evidence="7" id="KW-0444">Lipid biosynthesis</keyword>
<evidence type="ECO:0000256" key="16">
    <source>
        <dbReference type="ARBA" id="ARBA00048586"/>
    </source>
</evidence>
<comment type="caution">
    <text evidence="19">The sequence shown here is derived from an EMBL/GenBank/DDBJ whole genome shotgun (WGS) entry which is preliminary data.</text>
</comment>
<keyword evidence="9 18" id="KW-0812">Transmembrane</keyword>
<dbReference type="InterPro" id="IPR050324">
    <property type="entry name" value="CDP-alcohol_PTase-I"/>
</dbReference>
<keyword evidence="14" id="KW-1208">Phospholipid metabolism</keyword>
<name>A0A926E0Z3_9FIRM</name>
<evidence type="ECO:0000313" key="20">
    <source>
        <dbReference type="Proteomes" id="UP000653127"/>
    </source>
</evidence>
<evidence type="ECO:0000256" key="10">
    <source>
        <dbReference type="ARBA" id="ARBA00022989"/>
    </source>
</evidence>
<keyword evidence="10 18" id="KW-1133">Transmembrane helix</keyword>
<dbReference type="InterPro" id="IPR000462">
    <property type="entry name" value="CDP-OH_P_trans"/>
</dbReference>
<keyword evidence="12 18" id="KW-0472">Membrane</keyword>
<evidence type="ECO:0000256" key="7">
    <source>
        <dbReference type="ARBA" id="ARBA00022516"/>
    </source>
</evidence>
<comment type="similarity">
    <text evidence="4 17">Belongs to the CDP-alcohol phosphatidyltransferase class-I family.</text>
</comment>
<organism evidence="19 20">
    <name type="scientific">Ligaoa zhengdingensis</name>
    <dbReference type="NCBI Taxonomy" id="2763658"/>
    <lineage>
        <taxon>Bacteria</taxon>
        <taxon>Bacillati</taxon>
        <taxon>Bacillota</taxon>
        <taxon>Clostridia</taxon>
        <taxon>Eubacteriales</taxon>
        <taxon>Oscillospiraceae</taxon>
        <taxon>Ligaoa</taxon>
    </lineage>
</organism>
<dbReference type="EC" id="2.7.8.5" evidence="5"/>
<dbReference type="PIRSF" id="PIRSF000847">
    <property type="entry name" value="Phos_ph_gly_syn"/>
    <property type="match status" value="1"/>
</dbReference>
<dbReference type="GO" id="GO:0016020">
    <property type="term" value="C:membrane"/>
    <property type="evidence" value="ECO:0007669"/>
    <property type="project" value="UniProtKB-SubCell"/>
</dbReference>
<evidence type="ECO:0000256" key="18">
    <source>
        <dbReference type="SAM" id="Phobius"/>
    </source>
</evidence>
<dbReference type="InterPro" id="IPR043130">
    <property type="entry name" value="CDP-OH_PTrfase_TM_dom"/>
</dbReference>
<evidence type="ECO:0000256" key="8">
    <source>
        <dbReference type="ARBA" id="ARBA00022679"/>
    </source>
</evidence>
<evidence type="ECO:0000256" key="11">
    <source>
        <dbReference type="ARBA" id="ARBA00023098"/>
    </source>
</evidence>
<evidence type="ECO:0000256" key="6">
    <source>
        <dbReference type="ARBA" id="ARBA00014944"/>
    </source>
</evidence>
<evidence type="ECO:0000256" key="17">
    <source>
        <dbReference type="RuleBase" id="RU003750"/>
    </source>
</evidence>
<comment type="catalytic activity">
    <reaction evidence="16">
        <text>a CDP-1,2-diacyl-sn-glycerol + sn-glycerol 3-phosphate = a 1,2-diacyl-sn-glycero-3-phospho-(1'-sn-glycero-3'-phosphate) + CMP + H(+)</text>
        <dbReference type="Rhea" id="RHEA:12593"/>
        <dbReference type="ChEBI" id="CHEBI:15378"/>
        <dbReference type="ChEBI" id="CHEBI:57597"/>
        <dbReference type="ChEBI" id="CHEBI:58332"/>
        <dbReference type="ChEBI" id="CHEBI:60110"/>
        <dbReference type="ChEBI" id="CHEBI:60377"/>
        <dbReference type="EC" id="2.7.8.5"/>
    </reaction>
</comment>